<keyword evidence="1" id="KW-0059">Arsenical resistance</keyword>
<evidence type="ECO:0000313" key="3">
    <source>
        <dbReference type="EMBL" id="GEM85195.1"/>
    </source>
</evidence>
<feature type="domain" description="Phosphotyrosine protein phosphatase I" evidence="2">
    <location>
        <begin position="6"/>
        <end position="141"/>
    </location>
</feature>
<evidence type="ECO:0000256" key="1">
    <source>
        <dbReference type="ARBA" id="ARBA00022849"/>
    </source>
</evidence>
<evidence type="ECO:0000313" key="4">
    <source>
        <dbReference type="Proteomes" id="UP000321197"/>
    </source>
</evidence>
<name>A0A511R6H1_9DEIN</name>
<dbReference type="SMART" id="SM00226">
    <property type="entry name" value="LMWPc"/>
    <property type="match status" value="1"/>
</dbReference>
<protein>
    <submittedName>
        <fullName evidence="3">Protein-tyrosine-phosphatase</fullName>
    </submittedName>
</protein>
<dbReference type="Proteomes" id="UP000321197">
    <property type="component" value="Unassembled WGS sequence"/>
</dbReference>
<dbReference type="InterPro" id="IPR023485">
    <property type="entry name" value="Ptyr_pPase"/>
</dbReference>
<dbReference type="GO" id="GO:0046685">
    <property type="term" value="P:response to arsenic-containing substance"/>
    <property type="evidence" value="ECO:0007669"/>
    <property type="project" value="UniProtKB-KW"/>
</dbReference>
<reference evidence="3 4" key="1">
    <citation type="submission" date="2019-07" db="EMBL/GenBank/DDBJ databases">
        <title>Whole genome shotgun sequence of Meiothermus hypogaeus NBRC 106114.</title>
        <authorList>
            <person name="Hosoyama A."/>
            <person name="Uohara A."/>
            <person name="Ohji S."/>
            <person name="Ichikawa N."/>
        </authorList>
    </citation>
    <scope>NUCLEOTIDE SEQUENCE [LARGE SCALE GENOMIC DNA]</scope>
    <source>
        <strain evidence="3 4">NBRC 106114</strain>
    </source>
</reference>
<dbReference type="Pfam" id="PF01451">
    <property type="entry name" value="LMWPc"/>
    <property type="match status" value="1"/>
</dbReference>
<dbReference type="CDD" id="cd16345">
    <property type="entry name" value="LMWP_ArsC"/>
    <property type="match status" value="1"/>
</dbReference>
<dbReference type="PANTHER" id="PTHR43428">
    <property type="entry name" value="ARSENATE REDUCTASE"/>
    <property type="match status" value="1"/>
</dbReference>
<evidence type="ECO:0000259" key="2">
    <source>
        <dbReference type="SMART" id="SM00226"/>
    </source>
</evidence>
<sequence>MRKRKISVLFLCSHNSARSQMAEALLRHYAGDRFEVYSAGLHPSEVNPLTRQVLSEMGLDMEGQYAKSLMEYWGGKYNFTYLVVVCDRAEQECPLFPFSTYRLFWPFEDPSAAQGGDAERLEVFRKVRDQVAHKVREWVRELELKGLIPKSGTQTAEV</sequence>
<dbReference type="OrthoDB" id="9784339at2"/>
<dbReference type="EMBL" id="BJXL01000189">
    <property type="protein sequence ID" value="GEM85195.1"/>
    <property type="molecule type" value="Genomic_DNA"/>
</dbReference>
<dbReference type="AlphaFoldDB" id="A0A511R6H1"/>
<proteinExistence type="predicted"/>
<organism evidence="3 4">
    <name type="scientific">Meiothermus hypogaeus NBRC 106114</name>
    <dbReference type="NCBI Taxonomy" id="1227553"/>
    <lineage>
        <taxon>Bacteria</taxon>
        <taxon>Thermotogati</taxon>
        <taxon>Deinococcota</taxon>
        <taxon>Deinococci</taxon>
        <taxon>Thermales</taxon>
        <taxon>Thermaceae</taxon>
        <taxon>Meiothermus</taxon>
    </lineage>
</organism>
<dbReference type="InterPro" id="IPR036196">
    <property type="entry name" value="Ptyr_pPase_sf"/>
</dbReference>
<dbReference type="Gene3D" id="3.40.50.2300">
    <property type="match status" value="1"/>
</dbReference>
<dbReference type="PANTHER" id="PTHR43428:SF1">
    <property type="entry name" value="ARSENATE REDUCTASE"/>
    <property type="match status" value="1"/>
</dbReference>
<gene>
    <name evidence="3" type="ORF">MHY01S_33610</name>
</gene>
<dbReference type="RefSeq" id="WP_119341672.1">
    <property type="nucleotide sequence ID" value="NZ_BJXL01000189.1"/>
</dbReference>
<comment type="caution">
    <text evidence="3">The sequence shown here is derived from an EMBL/GenBank/DDBJ whole genome shotgun (WGS) entry which is preliminary data.</text>
</comment>
<accession>A0A511R6H1</accession>
<dbReference type="SUPFAM" id="SSF52788">
    <property type="entry name" value="Phosphotyrosine protein phosphatases I"/>
    <property type="match status" value="1"/>
</dbReference>